<protein>
    <recommendedName>
        <fullName evidence="5">NADPH-dependent 7-cyano-7-deazaguanine reductase</fullName>
        <ecNumber evidence="5">1.7.1.13</ecNumber>
    </recommendedName>
    <alternativeName>
        <fullName evidence="5">7-cyano-7-carbaguanine reductase</fullName>
    </alternativeName>
    <alternativeName>
        <fullName evidence="5">NADPH-dependent nitrile oxidoreductase</fullName>
    </alternativeName>
    <alternativeName>
        <fullName evidence="5">PreQ(0) reductase</fullName>
    </alternativeName>
</protein>
<dbReference type="Pfam" id="PF14489">
    <property type="entry name" value="QueF"/>
    <property type="match status" value="1"/>
</dbReference>
<organism evidence="6 7">
    <name type="scientific">Thermodesulfovibrio yellowstonii</name>
    <dbReference type="NCBI Taxonomy" id="28262"/>
    <lineage>
        <taxon>Bacteria</taxon>
        <taxon>Pseudomonadati</taxon>
        <taxon>Nitrospirota</taxon>
        <taxon>Thermodesulfovibrionia</taxon>
        <taxon>Thermodesulfovibrionales</taxon>
        <taxon>Thermodesulfovibrionaceae</taxon>
        <taxon>Thermodesulfovibrio</taxon>
    </lineage>
</organism>
<dbReference type="InterPro" id="IPR016856">
    <property type="entry name" value="QueF_type1"/>
</dbReference>
<dbReference type="InterPro" id="IPR029500">
    <property type="entry name" value="QueF"/>
</dbReference>
<comment type="subcellular location">
    <subcellularLocation>
        <location evidence="5">Cytoplasm</location>
    </subcellularLocation>
</comment>
<reference evidence="6" key="1">
    <citation type="submission" date="2022-12" db="EMBL/GenBank/DDBJ databases">
        <title>Reference genome sequencing for broad-spectrum identification of bacterial and archaeal isolates by mass spectrometry.</title>
        <authorList>
            <person name="Sekiguchi Y."/>
            <person name="Tourlousse D.M."/>
        </authorList>
    </citation>
    <scope>NUCLEOTIDE SEQUENCE</scope>
    <source>
        <strain evidence="6">TSL-P1</strain>
    </source>
</reference>
<dbReference type="GO" id="GO:0008616">
    <property type="term" value="P:tRNA queuosine(34) biosynthetic process"/>
    <property type="evidence" value="ECO:0007669"/>
    <property type="project" value="UniProtKB-UniRule"/>
</dbReference>
<evidence type="ECO:0000256" key="2">
    <source>
        <dbReference type="ARBA" id="ARBA00022785"/>
    </source>
</evidence>
<comment type="similarity">
    <text evidence="5">Belongs to the GTP cyclohydrolase I family. QueF type 1 subfamily.</text>
</comment>
<comment type="pathway">
    <text evidence="5">tRNA modification; tRNA-queuosine biosynthesis.</text>
</comment>
<evidence type="ECO:0000256" key="5">
    <source>
        <dbReference type="HAMAP-Rule" id="MF_00818"/>
    </source>
</evidence>
<dbReference type="InterPro" id="IPR050084">
    <property type="entry name" value="NADPH_dep_7-cyano-7-deazaG_red"/>
</dbReference>
<dbReference type="EMBL" id="BSDX01000001">
    <property type="protein sequence ID" value="GLI53532.1"/>
    <property type="molecule type" value="Genomic_DNA"/>
</dbReference>
<comment type="catalytic activity">
    <reaction evidence="5">
        <text>7-aminomethyl-7-carbaguanine + 2 NADP(+) = 7-cyano-7-carbaguanine + 2 NADPH + 3 H(+)</text>
        <dbReference type="Rhea" id="RHEA:13409"/>
        <dbReference type="ChEBI" id="CHEBI:15378"/>
        <dbReference type="ChEBI" id="CHEBI:45075"/>
        <dbReference type="ChEBI" id="CHEBI:57783"/>
        <dbReference type="ChEBI" id="CHEBI:58349"/>
        <dbReference type="ChEBI" id="CHEBI:58703"/>
        <dbReference type="EC" id="1.7.1.13"/>
    </reaction>
</comment>
<dbReference type="EC" id="1.7.1.13" evidence="5"/>
<dbReference type="PANTHER" id="PTHR34354:SF1">
    <property type="entry name" value="NADPH-DEPENDENT 7-CYANO-7-DEAZAGUANINE REDUCTASE"/>
    <property type="match status" value="1"/>
</dbReference>
<feature type="active site" description="Proton donor" evidence="5">
    <location>
        <position position="45"/>
    </location>
</feature>
<evidence type="ECO:0000313" key="6">
    <source>
        <dbReference type="EMBL" id="GLI53532.1"/>
    </source>
</evidence>
<feature type="binding site" evidence="5">
    <location>
        <begin position="60"/>
        <end position="62"/>
    </location>
    <ligand>
        <name>substrate</name>
    </ligand>
</feature>
<dbReference type="HAMAP" id="MF_00818">
    <property type="entry name" value="QueF_type1"/>
    <property type="match status" value="1"/>
</dbReference>
<dbReference type="PIRSF" id="PIRSF027377">
    <property type="entry name" value="Nitrile_oxidored_QueF"/>
    <property type="match status" value="1"/>
</dbReference>
<dbReference type="Gene3D" id="3.30.1130.10">
    <property type="match status" value="1"/>
</dbReference>
<evidence type="ECO:0000313" key="7">
    <source>
        <dbReference type="Proteomes" id="UP001144297"/>
    </source>
</evidence>
<feature type="active site" description="Thioimide intermediate" evidence="5">
    <location>
        <position position="38"/>
    </location>
</feature>
<keyword evidence="2 5" id="KW-0671">Queuosine biosynthesis</keyword>
<evidence type="ECO:0000256" key="4">
    <source>
        <dbReference type="ARBA" id="ARBA00023002"/>
    </source>
</evidence>
<dbReference type="GO" id="GO:0005737">
    <property type="term" value="C:cytoplasm"/>
    <property type="evidence" value="ECO:0007669"/>
    <property type="project" value="UniProtKB-SubCell"/>
</dbReference>
<dbReference type="NCBIfam" id="TIGR03139">
    <property type="entry name" value="QueF-II"/>
    <property type="match status" value="1"/>
</dbReference>
<gene>
    <name evidence="5 6" type="primary">queF</name>
    <name evidence="6" type="ORF">TISLANDTSLP1_12250</name>
</gene>
<comment type="function">
    <text evidence="5">Catalyzes the NADPH-dependent reduction of 7-cyano-7-deazaguanine (preQ0) to 7-aminomethyl-7-deazaguanine (preQ1).</text>
</comment>
<comment type="caution">
    <text evidence="6">The sequence shown here is derived from an EMBL/GenBank/DDBJ whole genome shotgun (WGS) entry which is preliminary data.</text>
</comment>
<keyword evidence="4 5" id="KW-0560">Oxidoreductase</keyword>
<dbReference type="PANTHER" id="PTHR34354">
    <property type="entry name" value="NADPH-DEPENDENT 7-CYANO-7-DEAZAGUANINE REDUCTASE"/>
    <property type="match status" value="1"/>
</dbReference>
<dbReference type="GO" id="GO:0033739">
    <property type="term" value="F:preQ1 synthase activity"/>
    <property type="evidence" value="ECO:0007669"/>
    <property type="project" value="UniProtKB-UniRule"/>
</dbReference>
<keyword evidence="7" id="KW-1185">Reference proteome</keyword>
<evidence type="ECO:0000256" key="3">
    <source>
        <dbReference type="ARBA" id="ARBA00022857"/>
    </source>
</evidence>
<dbReference type="Proteomes" id="UP001144297">
    <property type="component" value="Unassembled WGS sequence"/>
</dbReference>
<name>A0A9W6GH02_9BACT</name>
<dbReference type="AlphaFoldDB" id="A0A9W6GH02"/>
<keyword evidence="3 5" id="KW-0521">NADP</keyword>
<accession>A0A9W6GH02</accession>
<feature type="binding site" evidence="5">
    <location>
        <begin position="79"/>
        <end position="80"/>
    </location>
    <ligand>
        <name>substrate</name>
    </ligand>
</feature>
<proteinExistence type="inferred from homology"/>
<evidence type="ECO:0000256" key="1">
    <source>
        <dbReference type="ARBA" id="ARBA00022490"/>
    </source>
</evidence>
<sequence length="122" mass="14235">MLYGEKAIKEALLEAWDNPYPDRDYKIEISFPEFTCLCPRSGYPDFATIKISYIPDKKIVELKSLKLYLNSYRDKYISHEAVTNKIYEDLHNLLKPRNLEVIGDFNPRGNVKTIIKVSSECK</sequence>
<keyword evidence="1 5" id="KW-0963">Cytoplasm</keyword>
<dbReference type="SUPFAM" id="SSF55620">
    <property type="entry name" value="Tetrahydrobiopterin biosynthesis enzymes-like"/>
    <property type="match status" value="1"/>
</dbReference>
<dbReference type="InterPro" id="IPR043133">
    <property type="entry name" value="GTP-CH-I_C/QueF"/>
</dbReference>